<reference evidence="3 4" key="1">
    <citation type="submission" date="2024-09" db="EMBL/GenBank/DDBJ databases">
        <title>Chromosome-scale assembly of Riccia sorocarpa.</title>
        <authorList>
            <person name="Paukszto L."/>
        </authorList>
    </citation>
    <scope>NUCLEOTIDE SEQUENCE [LARGE SCALE GENOMIC DNA]</scope>
    <source>
        <strain evidence="3">LP-2024</strain>
        <tissue evidence="3">Aerial parts of the thallus</tissue>
    </source>
</reference>
<feature type="domain" description="PsbP C-terminal" evidence="2">
    <location>
        <begin position="124"/>
        <end position="285"/>
    </location>
</feature>
<dbReference type="NCBIfam" id="NF040946">
    <property type="entry name" value="PSII_PsbP"/>
    <property type="match status" value="1"/>
</dbReference>
<dbReference type="Proteomes" id="UP001633002">
    <property type="component" value="Unassembled WGS sequence"/>
</dbReference>
<dbReference type="Gene3D" id="3.40.1000.10">
    <property type="entry name" value="Mog1/PsbP, alpha/beta/alpha sandwich"/>
    <property type="match status" value="1"/>
</dbReference>
<accession>A0ABD3HTF9</accession>
<evidence type="ECO:0000313" key="3">
    <source>
        <dbReference type="EMBL" id="KAL3692629.1"/>
    </source>
</evidence>
<evidence type="ECO:0000313" key="4">
    <source>
        <dbReference type="Proteomes" id="UP001633002"/>
    </source>
</evidence>
<evidence type="ECO:0000259" key="2">
    <source>
        <dbReference type="Pfam" id="PF01789"/>
    </source>
</evidence>
<dbReference type="InterPro" id="IPR002683">
    <property type="entry name" value="PsbP_C"/>
</dbReference>
<dbReference type="SUPFAM" id="SSF55724">
    <property type="entry name" value="Mog1p/PsbP-like"/>
    <property type="match status" value="1"/>
</dbReference>
<name>A0ABD3HTF9_9MARC</name>
<dbReference type="AlphaFoldDB" id="A0ABD3HTF9"/>
<keyword evidence="4" id="KW-1185">Reference proteome</keyword>
<sequence>MAQATGCMSITSQSAPIRGLSCSVSVSKGLRTSFLPEEHHVCRSRPAQEVRTSERFLVRSNAGADSPAETESENSTHRGHGTQVAIVNNPIIARRELIGNAASLLLSSVAFPAIAASEKGSEDGFTLYQDDTDKYSLLVPNEWVKGEGNIKAKNSQRKVTAFYPESDSSANVNIVITGLAADFTSLGSFGTAEMFAENLVNSLDRSWQKPPGQKARLINESSRNGMYYLEYTIEKPGESQRHLLSVVGIASNGWYNRLYTVTAQYGEDDSDKYKERLKRIVSSFRLTG</sequence>
<dbReference type="PANTHER" id="PTHR31407:SF17">
    <property type="entry name" value="PSBP DOMAIN-CONTAINING PROTEIN 3, CHLOROPLASTIC"/>
    <property type="match status" value="1"/>
</dbReference>
<comment type="caution">
    <text evidence="3">The sequence shown here is derived from an EMBL/GenBank/DDBJ whole genome shotgun (WGS) entry which is preliminary data.</text>
</comment>
<evidence type="ECO:0000256" key="1">
    <source>
        <dbReference type="SAM" id="MobiDB-lite"/>
    </source>
</evidence>
<dbReference type="PANTHER" id="PTHR31407">
    <property type="match status" value="1"/>
</dbReference>
<proteinExistence type="predicted"/>
<dbReference type="Pfam" id="PF01789">
    <property type="entry name" value="PsbP"/>
    <property type="match status" value="1"/>
</dbReference>
<dbReference type="InterPro" id="IPR016123">
    <property type="entry name" value="Mog1/PsbP_a/b/a-sand"/>
</dbReference>
<gene>
    <name evidence="3" type="ORF">R1sor_006280</name>
</gene>
<dbReference type="EMBL" id="JBJQOH010000003">
    <property type="protein sequence ID" value="KAL3692629.1"/>
    <property type="molecule type" value="Genomic_DNA"/>
</dbReference>
<feature type="region of interest" description="Disordered" evidence="1">
    <location>
        <begin position="53"/>
        <end position="80"/>
    </location>
</feature>
<protein>
    <recommendedName>
        <fullName evidence="2">PsbP C-terminal domain-containing protein</fullName>
    </recommendedName>
</protein>
<organism evidence="3 4">
    <name type="scientific">Riccia sorocarpa</name>
    <dbReference type="NCBI Taxonomy" id="122646"/>
    <lineage>
        <taxon>Eukaryota</taxon>
        <taxon>Viridiplantae</taxon>
        <taxon>Streptophyta</taxon>
        <taxon>Embryophyta</taxon>
        <taxon>Marchantiophyta</taxon>
        <taxon>Marchantiopsida</taxon>
        <taxon>Marchantiidae</taxon>
        <taxon>Marchantiales</taxon>
        <taxon>Ricciaceae</taxon>
        <taxon>Riccia</taxon>
    </lineage>
</organism>